<reference evidence="10 11" key="2">
    <citation type="journal article" date="2011" name="Stand. Genomic Sci.">
        <title>Complete genome sequence of Isosphaera pallida type strain (IS1B).</title>
        <authorList>
            <consortium name="US DOE Joint Genome Institute (JGI-PGF)"/>
            <person name="Goker M."/>
            <person name="Cleland D."/>
            <person name="Saunders E."/>
            <person name="Lapidus A."/>
            <person name="Nolan M."/>
            <person name="Lucas S."/>
            <person name="Hammon N."/>
            <person name="Deshpande S."/>
            <person name="Cheng J.F."/>
            <person name="Tapia R."/>
            <person name="Han C."/>
            <person name="Goodwin L."/>
            <person name="Pitluck S."/>
            <person name="Liolios K."/>
            <person name="Pagani I."/>
            <person name="Ivanova N."/>
            <person name="Mavromatis K."/>
            <person name="Pati A."/>
            <person name="Chen A."/>
            <person name="Palaniappan K."/>
            <person name="Land M."/>
            <person name="Hauser L."/>
            <person name="Chang Y.J."/>
            <person name="Jeffries C.D."/>
            <person name="Detter J.C."/>
            <person name="Beck B."/>
            <person name="Woyke T."/>
            <person name="Bristow J."/>
            <person name="Eisen J.A."/>
            <person name="Markowitz V."/>
            <person name="Hugenholtz P."/>
            <person name="Kyrpides N.C."/>
            <person name="Klenk H.P."/>
        </authorList>
    </citation>
    <scope>NUCLEOTIDE SEQUENCE [LARGE SCALE GENOMIC DNA]</scope>
    <source>
        <strain evidence="11">ATCC 43644 / DSM 9630 / IS1B</strain>
    </source>
</reference>
<dbReference type="OrthoDB" id="9762778at2"/>
<keyword evidence="2 7" id="KW-0812">Transmembrane</keyword>
<dbReference type="FunFam" id="3.40.50.300:FF:000218">
    <property type="entry name" value="Multidrug ABC transporter ATP-binding protein"/>
    <property type="match status" value="1"/>
</dbReference>
<keyword evidence="5 7" id="KW-1133">Transmembrane helix</keyword>
<gene>
    <name evidence="10" type="ordered locus">Isop_3592</name>
</gene>
<protein>
    <submittedName>
        <fullName evidence="10">ABC transporter related protein</fullName>
    </submittedName>
</protein>
<reference key="1">
    <citation type="submission" date="2010-11" db="EMBL/GenBank/DDBJ databases">
        <title>The complete sequence of chromosome of Isophaera pallida ATCC 43644.</title>
        <authorList>
            <consortium name="US DOE Joint Genome Institute (JGI-PGF)"/>
            <person name="Lucas S."/>
            <person name="Copeland A."/>
            <person name="Lapidus A."/>
            <person name="Bruce D."/>
            <person name="Goodwin L."/>
            <person name="Pitluck S."/>
            <person name="Kyrpides N."/>
            <person name="Mavromatis K."/>
            <person name="Pagani I."/>
            <person name="Ivanova N."/>
            <person name="Saunders E."/>
            <person name="Brettin T."/>
            <person name="Detter J.C."/>
            <person name="Han C."/>
            <person name="Tapia R."/>
            <person name="Land M."/>
            <person name="Hauser L."/>
            <person name="Markowitz V."/>
            <person name="Cheng J.-F."/>
            <person name="Hugenholtz P."/>
            <person name="Woyke T."/>
            <person name="Wu D."/>
            <person name="Eisen J.A."/>
        </authorList>
    </citation>
    <scope>NUCLEOTIDE SEQUENCE</scope>
    <source>
        <strain>ATCC 43644</strain>
    </source>
</reference>
<dbReference type="Gene3D" id="3.40.50.300">
    <property type="entry name" value="P-loop containing nucleotide triphosphate hydrolases"/>
    <property type="match status" value="1"/>
</dbReference>
<dbReference type="KEGG" id="ipa:Isop_3592"/>
<evidence type="ECO:0000256" key="6">
    <source>
        <dbReference type="ARBA" id="ARBA00023136"/>
    </source>
</evidence>
<dbReference type="GO" id="GO:0016887">
    <property type="term" value="F:ATP hydrolysis activity"/>
    <property type="evidence" value="ECO:0007669"/>
    <property type="project" value="InterPro"/>
</dbReference>
<dbReference type="PANTHER" id="PTHR43394:SF1">
    <property type="entry name" value="ATP-BINDING CASSETTE SUB-FAMILY B MEMBER 10, MITOCHONDRIAL"/>
    <property type="match status" value="1"/>
</dbReference>
<dbReference type="Pfam" id="PF00005">
    <property type="entry name" value="ABC_tran"/>
    <property type="match status" value="1"/>
</dbReference>
<dbReference type="GO" id="GO:0005524">
    <property type="term" value="F:ATP binding"/>
    <property type="evidence" value="ECO:0007669"/>
    <property type="project" value="UniProtKB-KW"/>
</dbReference>
<feature type="domain" description="ABC transmembrane type-1" evidence="9">
    <location>
        <begin position="196"/>
        <end position="476"/>
    </location>
</feature>
<dbReference type="InterPro" id="IPR011527">
    <property type="entry name" value="ABC1_TM_dom"/>
</dbReference>
<dbReference type="EMBL" id="CP002353">
    <property type="protein sequence ID" value="ADV64149.1"/>
    <property type="molecule type" value="Genomic_DNA"/>
</dbReference>
<dbReference type="GO" id="GO:0005886">
    <property type="term" value="C:plasma membrane"/>
    <property type="evidence" value="ECO:0007669"/>
    <property type="project" value="UniProtKB-SubCell"/>
</dbReference>
<keyword evidence="4" id="KW-0067">ATP-binding</keyword>
<dbReference type="PROSITE" id="PS50929">
    <property type="entry name" value="ABC_TM1F"/>
    <property type="match status" value="1"/>
</dbReference>
<keyword evidence="6 7" id="KW-0472">Membrane</keyword>
<dbReference type="PROSITE" id="PS50893">
    <property type="entry name" value="ABC_TRANSPORTER_2"/>
    <property type="match status" value="1"/>
</dbReference>
<accession>E8QYG6</accession>
<sequence>MTNFFRLIGLARAYRGRFLVSLVCAGFVALLWSANIGLVYPLLNILFHNGNCQIWVADQIASARVEIASLEARIEEVDALADWNAQGRDPEAFRKRFDAIDEEALHLRGEQRRAERERAALIAAEPLAPHAVAANVRVAEGRLLSARLAIVEARLDELKRHVDSVVKQGQGEILERRRQVLKRDLDSAQTWLNRYLVIQPYVNRYLPNDGFQTLLILIGLLMLGVAVKGVFQFFQDYLVASVTHLTLFRLRNQFFRRTMALDLKHFNEQGTADLIARFTNDVEMVGVGLNLVMGRLIREPLRAMSCLGAAMWLNWRLTVFALILVPLSLYCTVRVGKILKKAVRRSLESLSEIYKILQETFQGIKVVKASSMERHERNRFHRETKTLLRKSIRVATIDAVSDPVLELLALGTVSIALLSGAYLVLRQTIFLDFGFASLQLAARPMAIEDLLSLYAMLAGISDPIRKLANVHSKIQRAAAASDRICALMDRRPEVVDKPNAVVLPRHQRSIEFTDVVFAYPGREPILKGLTLQVRHGERIALVGANGSGKSTLMALLARFHDVQEGAIRVDGVDLRDAVAREWRRQIGMVTQETVLFEGTIAANIAYGKPHASRAEIEEAAKRAYAHNFIEQLPQGYETRVAEAGHSLSGGQRQRIALARVMLRDPSVLILDEATSAIDIEDETLIRKALEVYSRGRTTFLIAHHLGTIQSADRIALLDGGKVVAVGTHQELRRESPLYRRLTEAYLQMVG</sequence>
<dbReference type="STRING" id="575540.Isop_3592"/>
<dbReference type="eggNOG" id="COG1132">
    <property type="taxonomic scope" value="Bacteria"/>
</dbReference>
<dbReference type="Pfam" id="PF00664">
    <property type="entry name" value="ABC_membrane"/>
    <property type="match status" value="1"/>
</dbReference>
<evidence type="ECO:0000259" key="9">
    <source>
        <dbReference type="PROSITE" id="PS50929"/>
    </source>
</evidence>
<dbReference type="HOGENOM" id="CLU_000604_84_3_0"/>
<dbReference type="InterPro" id="IPR039421">
    <property type="entry name" value="Type_1_exporter"/>
</dbReference>
<feature type="transmembrane region" description="Helical" evidence="7">
    <location>
        <begin position="407"/>
        <end position="425"/>
    </location>
</feature>
<evidence type="ECO:0000313" key="11">
    <source>
        <dbReference type="Proteomes" id="UP000008631"/>
    </source>
</evidence>
<dbReference type="InParanoid" id="E8QYG6"/>
<feature type="transmembrane region" description="Helical" evidence="7">
    <location>
        <begin position="20"/>
        <end position="43"/>
    </location>
</feature>
<dbReference type="InterPro" id="IPR003593">
    <property type="entry name" value="AAA+_ATPase"/>
</dbReference>
<dbReference type="AlphaFoldDB" id="E8QYG6"/>
<feature type="transmembrane region" description="Helical" evidence="7">
    <location>
        <begin position="214"/>
        <end position="234"/>
    </location>
</feature>
<dbReference type="InterPro" id="IPR036640">
    <property type="entry name" value="ABC1_TM_sf"/>
</dbReference>
<dbReference type="InterPro" id="IPR003439">
    <property type="entry name" value="ABC_transporter-like_ATP-bd"/>
</dbReference>
<dbReference type="SUPFAM" id="SSF90123">
    <property type="entry name" value="ABC transporter transmembrane region"/>
    <property type="match status" value="1"/>
</dbReference>
<dbReference type="CDD" id="cd18552">
    <property type="entry name" value="ABC_6TM_MsbA_like"/>
    <property type="match status" value="1"/>
</dbReference>
<evidence type="ECO:0000256" key="1">
    <source>
        <dbReference type="ARBA" id="ARBA00004651"/>
    </source>
</evidence>
<name>E8QYG6_ISOPI</name>
<dbReference type="Gene3D" id="1.20.1560.10">
    <property type="entry name" value="ABC transporter type 1, transmembrane domain"/>
    <property type="match status" value="1"/>
</dbReference>
<evidence type="ECO:0000256" key="4">
    <source>
        <dbReference type="ARBA" id="ARBA00022840"/>
    </source>
</evidence>
<dbReference type="PROSITE" id="PS00211">
    <property type="entry name" value="ABC_TRANSPORTER_1"/>
    <property type="match status" value="1"/>
</dbReference>
<proteinExistence type="predicted"/>
<dbReference type="GO" id="GO:0015421">
    <property type="term" value="F:ABC-type oligopeptide transporter activity"/>
    <property type="evidence" value="ECO:0007669"/>
    <property type="project" value="TreeGrafter"/>
</dbReference>
<dbReference type="SMART" id="SM00382">
    <property type="entry name" value="AAA"/>
    <property type="match status" value="1"/>
</dbReference>
<dbReference type="InterPro" id="IPR017871">
    <property type="entry name" value="ABC_transporter-like_CS"/>
</dbReference>
<evidence type="ECO:0000256" key="5">
    <source>
        <dbReference type="ARBA" id="ARBA00022989"/>
    </source>
</evidence>
<dbReference type="Proteomes" id="UP000008631">
    <property type="component" value="Chromosome"/>
</dbReference>
<evidence type="ECO:0000256" key="2">
    <source>
        <dbReference type="ARBA" id="ARBA00022692"/>
    </source>
</evidence>
<evidence type="ECO:0000313" key="10">
    <source>
        <dbReference type="EMBL" id="ADV64149.1"/>
    </source>
</evidence>
<feature type="domain" description="ABC transporter" evidence="8">
    <location>
        <begin position="510"/>
        <end position="744"/>
    </location>
</feature>
<dbReference type="SUPFAM" id="SSF52540">
    <property type="entry name" value="P-loop containing nucleoside triphosphate hydrolases"/>
    <property type="match status" value="1"/>
</dbReference>
<feature type="transmembrane region" description="Helical" evidence="7">
    <location>
        <begin position="317"/>
        <end position="336"/>
    </location>
</feature>
<evidence type="ECO:0000256" key="3">
    <source>
        <dbReference type="ARBA" id="ARBA00022741"/>
    </source>
</evidence>
<keyword evidence="3" id="KW-0547">Nucleotide-binding</keyword>
<evidence type="ECO:0000259" key="8">
    <source>
        <dbReference type="PROSITE" id="PS50893"/>
    </source>
</evidence>
<dbReference type="FunCoup" id="E8QYG6">
    <property type="interactions" value="369"/>
</dbReference>
<dbReference type="InterPro" id="IPR027417">
    <property type="entry name" value="P-loop_NTPase"/>
</dbReference>
<dbReference type="PANTHER" id="PTHR43394">
    <property type="entry name" value="ATP-DEPENDENT PERMEASE MDL1, MITOCHONDRIAL"/>
    <property type="match status" value="1"/>
</dbReference>
<organism evidence="10 11">
    <name type="scientific">Isosphaera pallida (strain ATCC 43644 / DSM 9630 / IS1B)</name>
    <dbReference type="NCBI Taxonomy" id="575540"/>
    <lineage>
        <taxon>Bacteria</taxon>
        <taxon>Pseudomonadati</taxon>
        <taxon>Planctomycetota</taxon>
        <taxon>Planctomycetia</taxon>
        <taxon>Isosphaerales</taxon>
        <taxon>Isosphaeraceae</taxon>
        <taxon>Isosphaera</taxon>
    </lineage>
</organism>
<comment type="subcellular location">
    <subcellularLocation>
        <location evidence="1">Cell membrane</location>
        <topology evidence="1">Multi-pass membrane protein</topology>
    </subcellularLocation>
</comment>
<evidence type="ECO:0000256" key="7">
    <source>
        <dbReference type="SAM" id="Phobius"/>
    </source>
</evidence>
<dbReference type="RefSeq" id="WP_013566437.1">
    <property type="nucleotide sequence ID" value="NC_014962.1"/>
</dbReference>
<keyword evidence="11" id="KW-1185">Reference proteome</keyword>